<feature type="domain" description="O-acyltransferase WSD1-like N-terminal" evidence="11">
    <location>
        <begin position="38"/>
        <end position="283"/>
    </location>
</feature>
<dbReference type="Pfam" id="PF06974">
    <property type="entry name" value="WS_DGAT_C"/>
    <property type="match status" value="1"/>
</dbReference>
<dbReference type="EMBL" id="FOWW01000001">
    <property type="protein sequence ID" value="SFO87819.1"/>
    <property type="molecule type" value="Genomic_DNA"/>
</dbReference>
<accession>A0A1I5KRV9</accession>
<evidence type="ECO:0000259" key="12">
    <source>
        <dbReference type="Pfam" id="PF06974"/>
    </source>
</evidence>
<dbReference type="OrthoDB" id="9810950at2"/>
<evidence type="ECO:0000313" key="13">
    <source>
        <dbReference type="EMBL" id="SFO87819.1"/>
    </source>
</evidence>
<dbReference type="AlphaFoldDB" id="A0A1I5KRV9"/>
<sequence length="465" mass="49876">MRARFTRTLEGMFRGPPRGVPRETPSSFRRAGHIERASAADLMMVASDLGNSPLQIAGILVLEPERPPDLAEVRAAIAERIRPVRRFRQRLLSVPPGCGRPIWQDHAEFDVAEHVRHVPCPAPGDEEALLDLAARITGEPLPADRPLWSATWVTGLAGDRAALIVTYHHVLADGIGGLAVLANLVDGVRAEPPADFPRPRPTSVALAADALRGRLRALARLPSGVARLRAAVAELLPSVAGRPLPSALNRRTGPRRRFTVARVKMAEVRKTVRGHGVQVNDVVLTAATAALHTVLRRRGEPATEFTVSVPVSARHADGHARLGNQVGVIPVALPACGPRQLERVAETMRRRTRSARGASVVLLAPAFRLLHALGLLRGIVERQRFVSTSVTYLRGPGIRLSLLGAPITDIIPVTTIKGNITVSFIALSYGGTLTVTVIADPDHCPDLPGLSAALQEKLDELAGLP</sequence>
<keyword evidence="8" id="KW-0443">Lipid metabolism</keyword>
<evidence type="ECO:0000256" key="2">
    <source>
        <dbReference type="ARBA" id="ARBA00005189"/>
    </source>
</evidence>
<keyword evidence="9 13" id="KW-0012">Acyltransferase</keyword>
<comment type="similarity">
    <text evidence="3">Belongs to the long-chain O-acyltransferase family.</text>
</comment>
<dbReference type="EC" id="2.3.1.20" evidence="4"/>
<dbReference type="RefSeq" id="WP_134046547.1">
    <property type="nucleotide sequence ID" value="NZ_FOWW01000001.1"/>
</dbReference>
<gene>
    <name evidence="13" type="ORF">SAMN05421810_101275</name>
</gene>
<dbReference type="GO" id="GO:0051701">
    <property type="term" value="P:biological process involved in interaction with host"/>
    <property type="evidence" value="ECO:0007669"/>
    <property type="project" value="TreeGrafter"/>
</dbReference>
<evidence type="ECO:0000256" key="7">
    <source>
        <dbReference type="ARBA" id="ARBA00022798"/>
    </source>
</evidence>
<evidence type="ECO:0000259" key="11">
    <source>
        <dbReference type="Pfam" id="PF03007"/>
    </source>
</evidence>
<protein>
    <recommendedName>
        <fullName evidence="4">diacylglycerol O-acyltransferase</fullName>
        <ecNumber evidence="4">2.3.1.20</ecNumber>
    </recommendedName>
</protein>
<dbReference type="GO" id="GO:0006071">
    <property type="term" value="P:glycerol metabolic process"/>
    <property type="evidence" value="ECO:0007669"/>
    <property type="project" value="UniProtKB-KW"/>
</dbReference>
<dbReference type="InterPro" id="IPR009721">
    <property type="entry name" value="O-acyltransferase_WSD1_C"/>
</dbReference>
<reference evidence="14" key="1">
    <citation type="submission" date="2016-10" db="EMBL/GenBank/DDBJ databases">
        <authorList>
            <person name="Varghese N."/>
            <person name="Submissions S."/>
        </authorList>
    </citation>
    <scope>NUCLEOTIDE SEQUENCE [LARGE SCALE GENOMIC DNA]</scope>
    <source>
        <strain evidence="14">CGMCC 4.5579</strain>
    </source>
</reference>
<evidence type="ECO:0000256" key="10">
    <source>
        <dbReference type="ARBA" id="ARBA00048109"/>
    </source>
</evidence>
<feature type="domain" description="O-acyltransferase WSD1 C-terminal" evidence="12">
    <location>
        <begin position="323"/>
        <end position="461"/>
    </location>
</feature>
<dbReference type="InterPro" id="IPR004255">
    <property type="entry name" value="O-acyltransferase_WSD1_N"/>
</dbReference>
<dbReference type="Gene3D" id="3.30.559.10">
    <property type="entry name" value="Chloramphenicol acetyltransferase-like domain"/>
    <property type="match status" value="1"/>
</dbReference>
<name>A0A1I5KRV9_9PSEU</name>
<evidence type="ECO:0000256" key="9">
    <source>
        <dbReference type="ARBA" id="ARBA00023315"/>
    </source>
</evidence>
<evidence type="ECO:0000313" key="14">
    <source>
        <dbReference type="Proteomes" id="UP000198727"/>
    </source>
</evidence>
<dbReference type="GO" id="GO:0001666">
    <property type="term" value="P:response to hypoxia"/>
    <property type="evidence" value="ECO:0007669"/>
    <property type="project" value="TreeGrafter"/>
</dbReference>
<comment type="pathway">
    <text evidence="1">Glycerolipid metabolism; triacylglycerol biosynthesis.</text>
</comment>
<keyword evidence="14" id="KW-1185">Reference proteome</keyword>
<dbReference type="PANTHER" id="PTHR31650:SF1">
    <property type="entry name" value="WAX ESTER SYNTHASE_DIACYLGLYCEROL ACYLTRANSFERASE 4-RELATED"/>
    <property type="match status" value="1"/>
</dbReference>
<proteinExistence type="inferred from homology"/>
<comment type="catalytic activity">
    <reaction evidence="10">
        <text>an acyl-CoA + a 1,2-diacyl-sn-glycerol = a triacyl-sn-glycerol + CoA</text>
        <dbReference type="Rhea" id="RHEA:10868"/>
        <dbReference type="ChEBI" id="CHEBI:17815"/>
        <dbReference type="ChEBI" id="CHEBI:57287"/>
        <dbReference type="ChEBI" id="CHEBI:58342"/>
        <dbReference type="ChEBI" id="CHEBI:64615"/>
        <dbReference type="EC" id="2.3.1.20"/>
    </reaction>
</comment>
<dbReference type="SUPFAM" id="SSF52777">
    <property type="entry name" value="CoA-dependent acyltransferases"/>
    <property type="match status" value="2"/>
</dbReference>
<evidence type="ECO:0000256" key="5">
    <source>
        <dbReference type="ARBA" id="ARBA00022516"/>
    </source>
</evidence>
<evidence type="ECO:0000256" key="6">
    <source>
        <dbReference type="ARBA" id="ARBA00022679"/>
    </source>
</evidence>
<evidence type="ECO:0000256" key="8">
    <source>
        <dbReference type="ARBA" id="ARBA00023098"/>
    </source>
</evidence>
<dbReference type="GO" id="GO:0071731">
    <property type="term" value="P:response to nitric oxide"/>
    <property type="evidence" value="ECO:0007669"/>
    <property type="project" value="TreeGrafter"/>
</dbReference>
<dbReference type="GO" id="GO:0004144">
    <property type="term" value="F:diacylglycerol O-acyltransferase activity"/>
    <property type="evidence" value="ECO:0007669"/>
    <property type="project" value="UniProtKB-EC"/>
</dbReference>
<dbReference type="Gene3D" id="3.30.559.30">
    <property type="entry name" value="Nonribosomal peptide synthetase, condensation domain"/>
    <property type="match status" value="1"/>
</dbReference>
<dbReference type="PANTHER" id="PTHR31650">
    <property type="entry name" value="O-ACYLTRANSFERASE (WSD1-LIKE) FAMILY PROTEIN"/>
    <property type="match status" value="1"/>
</dbReference>
<dbReference type="GO" id="GO:0019432">
    <property type="term" value="P:triglyceride biosynthetic process"/>
    <property type="evidence" value="ECO:0007669"/>
    <property type="project" value="UniProtKB-UniPathway"/>
</dbReference>
<dbReference type="Proteomes" id="UP000198727">
    <property type="component" value="Unassembled WGS sequence"/>
</dbReference>
<evidence type="ECO:0000256" key="1">
    <source>
        <dbReference type="ARBA" id="ARBA00004771"/>
    </source>
</evidence>
<evidence type="ECO:0000256" key="4">
    <source>
        <dbReference type="ARBA" id="ARBA00013244"/>
    </source>
</evidence>
<evidence type="ECO:0000256" key="3">
    <source>
        <dbReference type="ARBA" id="ARBA00009587"/>
    </source>
</evidence>
<dbReference type="InterPro" id="IPR045034">
    <property type="entry name" value="O-acyltransferase_WSD1-like"/>
</dbReference>
<dbReference type="Pfam" id="PF03007">
    <property type="entry name" value="WS_DGAT_cat"/>
    <property type="match status" value="1"/>
</dbReference>
<organism evidence="13 14">
    <name type="scientific">Amycolatopsis arida</name>
    <dbReference type="NCBI Taxonomy" id="587909"/>
    <lineage>
        <taxon>Bacteria</taxon>
        <taxon>Bacillati</taxon>
        <taxon>Actinomycetota</taxon>
        <taxon>Actinomycetes</taxon>
        <taxon>Pseudonocardiales</taxon>
        <taxon>Pseudonocardiaceae</taxon>
        <taxon>Amycolatopsis</taxon>
    </lineage>
</organism>
<keyword evidence="6 13" id="KW-0808">Transferase</keyword>
<dbReference type="GO" id="GO:0005886">
    <property type="term" value="C:plasma membrane"/>
    <property type="evidence" value="ECO:0007669"/>
    <property type="project" value="TreeGrafter"/>
</dbReference>
<keyword evidence="5" id="KW-0444">Lipid biosynthesis</keyword>
<comment type="pathway">
    <text evidence="2">Lipid metabolism.</text>
</comment>
<dbReference type="STRING" id="587909.SAMN05421810_101275"/>
<keyword evidence="7" id="KW-0319">Glycerol metabolism</keyword>
<dbReference type="UniPathway" id="UPA00282"/>
<dbReference type="InterPro" id="IPR023213">
    <property type="entry name" value="CAT-like_dom_sf"/>
</dbReference>